<accession>A0A371FRW7</accession>
<dbReference type="EMBL" id="QJKJ01008027">
    <property type="protein sequence ID" value="RDX81056.1"/>
    <property type="molecule type" value="Genomic_DNA"/>
</dbReference>
<keyword evidence="2" id="KW-1185">Reference proteome</keyword>
<gene>
    <name evidence="1" type="ORF">CR513_38317</name>
</gene>
<name>A0A371FRW7_MUCPR</name>
<evidence type="ECO:0000313" key="2">
    <source>
        <dbReference type="Proteomes" id="UP000257109"/>
    </source>
</evidence>
<feature type="non-terminal residue" evidence="1">
    <location>
        <position position="1"/>
    </location>
</feature>
<comment type="caution">
    <text evidence="1">The sequence shown here is derived from an EMBL/GenBank/DDBJ whole genome shotgun (WGS) entry which is preliminary data.</text>
</comment>
<proteinExistence type="predicted"/>
<organism evidence="1 2">
    <name type="scientific">Mucuna pruriens</name>
    <name type="common">Velvet bean</name>
    <name type="synonym">Dolichos pruriens</name>
    <dbReference type="NCBI Taxonomy" id="157652"/>
    <lineage>
        <taxon>Eukaryota</taxon>
        <taxon>Viridiplantae</taxon>
        <taxon>Streptophyta</taxon>
        <taxon>Embryophyta</taxon>
        <taxon>Tracheophyta</taxon>
        <taxon>Spermatophyta</taxon>
        <taxon>Magnoliopsida</taxon>
        <taxon>eudicotyledons</taxon>
        <taxon>Gunneridae</taxon>
        <taxon>Pentapetalae</taxon>
        <taxon>rosids</taxon>
        <taxon>fabids</taxon>
        <taxon>Fabales</taxon>
        <taxon>Fabaceae</taxon>
        <taxon>Papilionoideae</taxon>
        <taxon>50 kb inversion clade</taxon>
        <taxon>NPAAA clade</taxon>
        <taxon>indigoferoid/millettioid clade</taxon>
        <taxon>Phaseoleae</taxon>
        <taxon>Mucuna</taxon>
    </lineage>
</organism>
<dbReference type="AlphaFoldDB" id="A0A371FRW7"/>
<protein>
    <submittedName>
        <fullName evidence="1">Uncharacterized protein</fullName>
    </submittedName>
</protein>
<dbReference type="Proteomes" id="UP000257109">
    <property type="component" value="Unassembled WGS sequence"/>
</dbReference>
<dbReference type="OrthoDB" id="695705at2759"/>
<reference evidence="1" key="1">
    <citation type="submission" date="2018-05" db="EMBL/GenBank/DDBJ databases">
        <title>Draft genome of Mucuna pruriens seed.</title>
        <authorList>
            <person name="Nnadi N.E."/>
            <person name="Vos R."/>
            <person name="Hasami M.H."/>
            <person name="Devisetty U.K."/>
            <person name="Aguiy J.C."/>
        </authorList>
    </citation>
    <scope>NUCLEOTIDE SEQUENCE [LARGE SCALE GENOMIC DNA]</scope>
    <source>
        <strain evidence="1">JCA_2017</strain>
    </source>
</reference>
<evidence type="ECO:0000313" key="1">
    <source>
        <dbReference type="EMBL" id="RDX81056.1"/>
    </source>
</evidence>
<sequence length="70" mass="8007">MLILKDCSDVEVVKPIHGVVLVTKCALKIQSKENGDVEKREHIFHDRCHINDKVGTRCMNIHELAWIGSR</sequence>